<dbReference type="EnsemblPlants" id="KQK89212">
    <property type="protein sequence ID" value="KQK89212"/>
    <property type="gene ID" value="SETIT_038736mg"/>
</dbReference>
<accession>A0A0Q3QNR7</accession>
<organism evidence="1 2">
    <name type="scientific">Setaria italica</name>
    <name type="common">Foxtail millet</name>
    <name type="synonym">Panicum italicum</name>
    <dbReference type="NCBI Taxonomy" id="4555"/>
    <lineage>
        <taxon>Eukaryota</taxon>
        <taxon>Viridiplantae</taxon>
        <taxon>Streptophyta</taxon>
        <taxon>Embryophyta</taxon>
        <taxon>Tracheophyta</taxon>
        <taxon>Spermatophyta</taxon>
        <taxon>Magnoliopsida</taxon>
        <taxon>Liliopsida</taxon>
        <taxon>Poales</taxon>
        <taxon>Poaceae</taxon>
        <taxon>PACMAD clade</taxon>
        <taxon>Panicoideae</taxon>
        <taxon>Panicodae</taxon>
        <taxon>Paniceae</taxon>
        <taxon>Cenchrinae</taxon>
        <taxon>Setaria</taxon>
    </lineage>
</organism>
<proteinExistence type="predicted"/>
<name>A0A0Q3QNR7_SETIT</name>
<reference evidence="1" key="2">
    <citation type="submission" date="2018-08" db="UniProtKB">
        <authorList>
            <consortium name="EnsemblPlants"/>
        </authorList>
    </citation>
    <scope>IDENTIFICATION</scope>
    <source>
        <strain evidence="1">Yugu1</strain>
    </source>
</reference>
<evidence type="ECO:0000313" key="2">
    <source>
        <dbReference type="Proteomes" id="UP000004995"/>
    </source>
</evidence>
<dbReference type="eggNOG" id="KOG1987">
    <property type="taxonomic scope" value="Eukaryota"/>
</dbReference>
<sequence length="45" mass="4560">MPPPPGLDAGDGVTLPSRSAIIGGTAAGYHLLDIEGYSHTKDLPT</sequence>
<dbReference type="AlphaFoldDB" id="A0A0Q3QNR7"/>
<dbReference type="Gramene" id="KQK89212">
    <property type="protein sequence ID" value="KQK89212"/>
    <property type="gene ID" value="SETIT_038736mg"/>
</dbReference>
<dbReference type="EMBL" id="AGNK02005635">
    <property type="status" value="NOT_ANNOTATED_CDS"/>
    <property type="molecule type" value="Genomic_DNA"/>
</dbReference>
<protein>
    <submittedName>
        <fullName evidence="1">Uncharacterized protein</fullName>
    </submittedName>
</protein>
<evidence type="ECO:0000313" key="1">
    <source>
        <dbReference type="EnsemblPlants" id="KQK89212"/>
    </source>
</evidence>
<keyword evidence="2" id="KW-1185">Reference proteome</keyword>
<dbReference type="InParanoid" id="A0A0Q3QNR7"/>
<dbReference type="Proteomes" id="UP000004995">
    <property type="component" value="Unassembled WGS sequence"/>
</dbReference>
<reference evidence="2" key="1">
    <citation type="journal article" date="2012" name="Nat. Biotechnol.">
        <title>Reference genome sequence of the model plant Setaria.</title>
        <authorList>
            <person name="Bennetzen J.L."/>
            <person name="Schmutz J."/>
            <person name="Wang H."/>
            <person name="Percifield R."/>
            <person name="Hawkins J."/>
            <person name="Pontaroli A.C."/>
            <person name="Estep M."/>
            <person name="Feng L."/>
            <person name="Vaughn J.N."/>
            <person name="Grimwood J."/>
            <person name="Jenkins J."/>
            <person name="Barry K."/>
            <person name="Lindquist E."/>
            <person name="Hellsten U."/>
            <person name="Deshpande S."/>
            <person name="Wang X."/>
            <person name="Wu X."/>
            <person name="Mitros T."/>
            <person name="Triplett J."/>
            <person name="Yang X."/>
            <person name="Ye C.Y."/>
            <person name="Mauro-Herrera M."/>
            <person name="Wang L."/>
            <person name="Li P."/>
            <person name="Sharma M."/>
            <person name="Sharma R."/>
            <person name="Ronald P.C."/>
            <person name="Panaud O."/>
            <person name="Kellogg E.A."/>
            <person name="Brutnell T.P."/>
            <person name="Doust A.N."/>
            <person name="Tuskan G.A."/>
            <person name="Rokhsar D."/>
            <person name="Devos K.M."/>
        </authorList>
    </citation>
    <scope>NUCLEOTIDE SEQUENCE [LARGE SCALE GENOMIC DNA]</scope>
    <source>
        <strain evidence="2">cv. Yugu1</strain>
    </source>
</reference>